<gene>
    <name evidence="2" type="ORF">SAMN04488693_103250</name>
</gene>
<dbReference type="EMBL" id="FNDT01000003">
    <property type="protein sequence ID" value="SDH87154.1"/>
    <property type="molecule type" value="Genomic_DNA"/>
</dbReference>
<protein>
    <submittedName>
        <fullName evidence="2">Uncharacterized protein</fullName>
    </submittedName>
</protein>
<evidence type="ECO:0000256" key="1">
    <source>
        <dbReference type="SAM" id="Phobius"/>
    </source>
</evidence>
<proteinExistence type="predicted"/>
<organism evidence="2 3">
    <name type="scientific">Arthrobacter subterraneus</name>
    <dbReference type="NCBI Taxonomy" id="335973"/>
    <lineage>
        <taxon>Bacteria</taxon>
        <taxon>Bacillati</taxon>
        <taxon>Actinomycetota</taxon>
        <taxon>Actinomycetes</taxon>
        <taxon>Micrococcales</taxon>
        <taxon>Micrococcaceae</taxon>
        <taxon>Arthrobacter</taxon>
    </lineage>
</organism>
<keyword evidence="1" id="KW-1133">Transmembrane helix</keyword>
<evidence type="ECO:0000313" key="3">
    <source>
        <dbReference type="Proteomes" id="UP000199258"/>
    </source>
</evidence>
<feature type="transmembrane region" description="Helical" evidence="1">
    <location>
        <begin position="50"/>
        <end position="68"/>
    </location>
</feature>
<feature type="transmembrane region" description="Helical" evidence="1">
    <location>
        <begin position="22"/>
        <end position="44"/>
    </location>
</feature>
<dbReference type="AlphaFoldDB" id="A0A1G8FYB2"/>
<keyword evidence="3" id="KW-1185">Reference proteome</keyword>
<dbReference type="RefSeq" id="WP_090585159.1">
    <property type="nucleotide sequence ID" value="NZ_FNDT01000003.1"/>
</dbReference>
<dbReference type="Proteomes" id="UP000199258">
    <property type="component" value="Unassembled WGS sequence"/>
</dbReference>
<evidence type="ECO:0000313" key="2">
    <source>
        <dbReference type="EMBL" id="SDH87154.1"/>
    </source>
</evidence>
<name>A0A1G8FYB2_9MICC</name>
<accession>A0A1G8FYB2</accession>
<keyword evidence="1" id="KW-0472">Membrane</keyword>
<reference evidence="2 3" key="1">
    <citation type="submission" date="2016-10" db="EMBL/GenBank/DDBJ databases">
        <authorList>
            <person name="de Groot N.N."/>
        </authorList>
    </citation>
    <scope>NUCLEOTIDE SEQUENCE [LARGE SCALE GENOMIC DNA]</scope>
    <source>
        <strain evidence="2 3">NP_1H</strain>
    </source>
</reference>
<keyword evidence="1" id="KW-0812">Transmembrane</keyword>
<sequence length="74" mass="8108">MSTANDRPSWLPPLPPPHRGRALIRVGLVLVIATFIYIFVMGYLGGTHTLLTLVPLATGLICLIVGLTRQNEDR</sequence>